<dbReference type="GO" id="GO:0009982">
    <property type="term" value="F:pseudouridine synthase activity"/>
    <property type="evidence" value="ECO:0007669"/>
    <property type="project" value="InterPro"/>
</dbReference>
<evidence type="ECO:0000259" key="1">
    <source>
        <dbReference type="Pfam" id="PF00849"/>
    </source>
</evidence>
<dbReference type="Pfam" id="PF00849">
    <property type="entry name" value="PseudoU_synth_2"/>
    <property type="match status" value="1"/>
</dbReference>
<keyword evidence="2" id="KW-1185">Reference proteome</keyword>
<dbReference type="InterPro" id="IPR020103">
    <property type="entry name" value="PsdUridine_synth_cat_dom_sf"/>
</dbReference>
<proteinExistence type="predicted"/>
<evidence type="ECO:0000313" key="3">
    <source>
        <dbReference type="WBParaSite" id="jg15128"/>
    </source>
</evidence>
<dbReference type="InterPro" id="IPR006145">
    <property type="entry name" value="PsdUridine_synth_RsuA/RluA"/>
</dbReference>
<dbReference type="PANTHER" id="PTHR21600:SF49">
    <property type="entry name" value="MITOCHONDRIAL MRNA PSEUDOURIDINE SYNTHASE RPUSD3"/>
    <property type="match status" value="1"/>
</dbReference>
<protein>
    <submittedName>
        <fullName evidence="3">Pseudouridine synthase RsuA/RluA-like domain-containing protein</fullName>
    </submittedName>
</protein>
<feature type="domain" description="Pseudouridine synthase RsuA/RluA-like" evidence="1">
    <location>
        <begin position="82"/>
        <end position="241"/>
    </location>
</feature>
<sequence length="332" mass="37983">MDEKKLSSREQDDVFSEQYFKPGNVLELDENPETLEVMEAEIDENKLNGINDIRQLIEPVWKYSVDELVNMMSKRVIYETDDVIAFNKPPQMAYSSSTNDQAQLDRILQKLRKSVCPKVERLHLVTSLDKAISGVVLFAKNSEKQNKLKQLIDEDHALLRFRCILKGIPAEQRTRISIPLIKVVKDRDMKLSPLSGEADKKATVYKMDTDVQVVNENRQASVSLVDAFIKRGIPHLARSHLYYGINCPIIGDQKYVKKPHGSSKFSIDQIRLSGPANNLLNIKNQEARHLPLCMHLAEIHVPESRGGKFSVVKAEIPPYLHFILKKFKLLRK</sequence>
<dbReference type="GO" id="GO:0003723">
    <property type="term" value="F:RNA binding"/>
    <property type="evidence" value="ECO:0007669"/>
    <property type="project" value="InterPro"/>
</dbReference>
<dbReference type="AlphaFoldDB" id="A0A915D262"/>
<reference evidence="3" key="1">
    <citation type="submission" date="2022-11" db="UniProtKB">
        <authorList>
            <consortium name="WormBaseParasite"/>
        </authorList>
    </citation>
    <scope>IDENTIFICATION</scope>
</reference>
<evidence type="ECO:0000313" key="2">
    <source>
        <dbReference type="Proteomes" id="UP000887574"/>
    </source>
</evidence>
<dbReference type="SUPFAM" id="SSF55120">
    <property type="entry name" value="Pseudouridine synthase"/>
    <property type="match status" value="1"/>
</dbReference>
<organism evidence="2 3">
    <name type="scientific">Ditylenchus dipsaci</name>
    <dbReference type="NCBI Taxonomy" id="166011"/>
    <lineage>
        <taxon>Eukaryota</taxon>
        <taxon>Metazoa</taxon>
        <taxon>Ecdysozoa</taxon>
        <taxon>Nematoda</taxon>
        <taxon>Chromadorea</taxon>
        <taxon>Rhabditida</taxon>
        <taxon>Tylenchina</taxon>
        <taxon>Tylenchomorpha</taxon>
        <taxon>Sphaerularioidea</taxon>
        <taxon>Anguinidae</taxon>
        <taxon>Anguininae</taxon>
        <taxon>Ditylenchus</taxon>
    </lineage>
</organism>
<dbReference type="PANTHER" id="PTHR21600">
    <property type="entry name" value="MITOCHONDRIAL RNA PSEUDOURIDINE SYNTHASE"/>
    <property type="match status" value="1"/>
</dbReference>
<dbReference type="Gene3D" id="3.30.2350.10">
    <property type="entry name" value="Pseudouridine synthase"/>
    <property type="match status" value="1"/>
</dbReference>
<accession>A0A915D262</accession>
<name>A0A915D262_9BILA</name>
<dbReference type="GO" id="GO:0001522">
    <property type="term" value="P:pseudouridine synthesis"/>
    <property type="evidence" value="ECO:0007669"/>
    <property type="project" value="InterPro"/>
</dbReference>
<dbReference type="InterPro" id="IPR050188">
    <property type="entry name" value="RluA_PseudoU_synthase"/>
</dbReference>
<dbReference type="WBParaSite" id="jg15128">
    <property type="protein sequence ID" value="jg15128"/>
    <property type="gene ID" value="jg15128"/>
</dbReference>
<dbReference type="Proteomes" id="UP000887574">
    <property type="component" value="Unplaced"/>
</dbReference>